<evidence type="ECO:0000313" key="1">
    <source>
        <dbReference type="EMBL" id="KAL0939650.1"/>
    </source>
</evidence>
<dbReference type="EMBL" id="VUJX02000003">
    <property type="protein sequence ID" value="KAL0939650.1"/>
    <property type="molecule type" value="Genomic_DNA"/>
</dbReference>
<sequence>MTPQRCTVLASGRRYIGIFFDTCYASDTLEATSFTGLAACSIPCPGDSTQLCGGNVFLNTSRNRRRHKDLRQLLGRAAPSNVLLIIYEFTLALPITSTTASGATTFGTLATALEPETSIPGLGTTVAGPLATSQMSLGGVGAAGTGVAGQVSPAVGPGNTVASPGTINPTNLGPFVITSVVTTVSYTTIDPENPTALIPTEYCTTLYYEDCGCPTQTVPKVSMATLSVNCSACGYNGANHILLTVPGGSDDIYSTKTNLLGNSGVPGREGVTPSSDPDIKQLGAFPDIPSHASTNVNNDLAGSGTKIQGSATVLRAPGLIVPVSGIQTGNGQVAQTIASAGGSSNGELLTMIPSNFATAGTNGRSASFGVARFVFVSFCAVMIVHLITF</sequence>
<organism evidence="1 2">
    <name type="scientific">Colletotrichum truncatum</name>
    <name type="common">Anthracnose fungus</name>
    <name type="synonym">Colletotrichum capsici</name>
    <dbReference type="NCBI Taxonomy" id="5467"/>
    <lineage>
        <taxon>Eukaryota</taxon>
        <taxon>Fungi</taxon>
        <taxon>Dikarya</taxon>
        <taxon>Ascomycota</taxon>
        <taxon>Pezizomycotina</taxon>
        <taxon>Sordariomycetes</taxon>
        <taxon>Hypocreomycetidae</taxon>
        <taxon>Glomerellales</taxon>
        <taxon>Glomerellaceae</taxon>
        <taxon>Colletotrichum</taxon>
        <taxon>Colletotrichum truncatum species complex</taxon>
    </lineage>
</organism>
<protein>
    <submittedName>
        <fullName evidence="1">Uncharacterized protein</fullName>
    </submittedName>
</protein>
<name>A0ACC3Z6F9_COLTU</name>
<proteinExistence type="predicted"/>
<comment type="caution">
    <text evidence="1">The sequence shown here is derived from an EMBL/GenBank/DDBJ whole genome shotgun (WGS) entry which is preliminary data.</text>
</comment>
<dbReference type="Proteomes" id="UP000805649">
    <property type="component" value="Unassembled WGS sequence"/>
</dbReference>
<gene>
    <name evidence="1" type="ORF">CTRU02_206260</name>
</gene>
<reference evidence="1 2" key="1">
    <citation type="journal article" date="2020" name="Phytopathology">
        <title>Genome Sequence Resources of Colletotrichum truncatum, C. plurivorum, C. musicola, and C. sojae: Four Species Pathogenic to Soybean (Glycine max).</title>
        <authorList>
            <person name="Rogerio F."/>
            <person name="Boufleur T.R."/>
            <person name="Ciampi-Guillardi M."/>
            <person name="Sukno S.A."/>
            <person name="Thon M.R."/>
            <person name="Massola Junior N.S."/>
            <person name="Baroncelli R."/>
        </authorList>
    </citation>
    <scope>NUCLEOTIDE SEQUENCE [LARGE SCALE GENOMIC DNA]</scope>
    <source>
        <strain evidence="1 2">CMES1059</strain>
    </source>
</reference>
<evidence type="ECO:0000313" key="2">
    <source>
        <dbReference type="Proteomes" id="UP000805649"/>
    </source>
</evidence>
<accession>A0ACC3Z6F9</accession>
<keyword evidence="2" id="KW-1185">Reference proteome</keyword>